<dbReference type="Gene3D" id="1.10.10.60">
    <property type="entry name" value="Homeodomain-like"/>
    <property type="match status" value="1"/>
</dbReference>
<dbReference type="Pfam" id="PF02954">
    <property type="entry name" value="HTH_8"/>
    <property type="match status" value="1"/>
</dbReference>
<dbReference type="Pfam" id="PF00158">
    <property type="entry name" value="Sigma54_activat"/>
    <property type="match status" value="1"/>
</dbReference>
<keyword evidence="2" id="KW-0067">ATP-binding</keyword>
<dbReference type="Gene3D" id="3.40.50.300">
    <property type="entry name" value="P-loop containing nucleotide triphosphate hydrolases"/>
    <property type="match status" value="1"/>
</dbReference>
<dbReference type="PROSITE" id="PS00688">
    <property type="entry name" value="SIGMA54_INTERACT_3"/>
    <property type="match status" value="1"/>
</dbReference>
<dbReference type="InterPro" id="IPR009057">
    <property type="entry name" value="Homeodomain-like_sf"/>
</dbReference>
<keyword evidence="5" id="KW-0597">Phosphoprotein</keyword>
<dbReference type="Gene3D" id="1.10.8.60">
    <property type="match status" value="1"/>
</dbReference>
<evidence type="ECO:0000313" key="10">
    <source>
        <dbReference type="Proteomes" id="UP000500938"/>
    </source>
</evidence>
<dbReference type="InterPro" id="IPR025944">
    <property type="entry name" value="Sigma_54_int_dom_CS"/>
</dbReference>
<organism evidence="9 10">
    <name type="scientific">Gemmatimonas groenlandica</name>
    <dbReference type="NCBI Taxonomy" id="2732249"/>
    <lineage>
        <taxon>Bacteria</taxon>
        <taxon>Pseudomonadati</taxon>
        <taxon>Gemmatimonadota</taxon>
        <taxon>Gemmatimonadia</taxon>
        <taxon>Gemmatimonadales</taxon>
        <taxon>Gemmatimonadaceae</taxon>
        <taxon>Gemmatimonas</taxon>
    </lineage>
</organism>
<dbReference type="GO" id="GO:0006355">
    <property type="term" value="P:regulation of DNA-templated transcription"/>
    <property type="evidence" value="ECO:0007669"/>
    <property type="project" value="InterPro"/>
</dbReference>
<feature type="modified residue" description="4-aspartylphosphate" evidence="5">
    <location>
        <position position="59"/>
    </location>
</feature>
<evidence type="ECO:0000256" key="2">
    <source>
        <dbReference type="ARBA" id="ARBA00022840"/>
    </source>
</evidence>
<dbReference type="RefSeq" id="WP_171226329.1">
    <property type="nucleotide sequence ID" value="NZ_CP053085.1"/>
</dbReference>
<dbReference type="PROSITE" id="PS50045">
    <property type="entry name" value="SIGMA54_INTERACT_4"/>
    <property type="match status" value="1"/>
</dbReference>
<feature type="domain" description="Sigma-54 factor interaction" evidence="7">
    <location>
        <begin position="141"/>
        <end position="371"/>
    </location>
</feature>
<dbReference type="PANTHER" id="PTHR32071">
    <property type="entry name" value="TRANSCRIPTIONAL REGULATORY PROTEIN"/>
    <property type="match status" value="1"/>
</dbReference>
<dbReference type="InterPro" id="IPR011006">
    <property type="entry name" value="CheY-like_superfamily"/>
</dbReference>
<dbReference type="SMART" id="SM00448">
    <property type="entry name" value="REC"/>
    <property type="match status" value="1"/>
</dbReference>
<dbReference type="Gene3D" id="3.40.50.2300">
    <property type="match status" value="1"/>
</dbReference>
<dbReference type="InterPro" id="IPR058031">
    <property type="entry name" value="AAA_lid_NorR"/>
</dbReference>
<evidence type="ECO:0000313" key="9">
    <source>
        <dbReference type="EMBL" id="QJR36896.1"/>
    </source>
</evidence>
<sequence length="469" mass="50027">MNTARILVVDDDRAFRLSTAALLRAEGHAVQVAEDGSAAVAALRTAHESAAPMDLVLLDVRMPGLDGLGVVEALRVWGERVPIMMISGVGTVESAVRALHLGADDFLTKPVEPDVLVARVAELLERRPESALHGTANPGGIVGRAPSMAPFFASLRRVAPTDTTVLIQGETGTGKERAARAVHDLSTRNGEPFLAVNCAALSEGVLESELFGHVKGAFTGALRDREGLFEAAGQGTLFLDEIGEISAAMQQRLLRVLQEREVTRVGTSKPVKVQARVVAATHADLKTLVARGRFREDLLYRLAVFPLTLPPLRERRGDIPLLTLHALRELRARGVARDGLSCSPFAMRLLRQFAWPGNVRQLFAVIEAAAIHADFGRIEAQHLPPEVRVGGGDEAATGAGSARYRGRSEGDERTAIVAALAETHGVLARAAELLGMGRTTLWRKLRAYGLEATVGEGGAQPEGATALAE</sequence>
<dbReference type="FunFam" id="3.40.50.300:FF:000006">
    <property type="entry name" value="DNA-binding transcriptional regulator NtrC"/>
    <property type="match status" value="1"/>
</dbReference>
<dbReference type="SUPFAM" id="SSF52540">
    <property type="entry name" value="P-loop containing nucleoside triphosphate hydrolases"/>
    <property type="match status" value="1"/>
</dbReference>
<dbReference type="InterPro" id="IPR002197">
    <property type="entry name" value="HTH_Fis"/>
</dbReference>
<evidence type="ECO:0000256" key="1">
    <source>
        <dbReference type="ARBA" id="ARBA00022741"/>
    </source>
</evidence>
<dbReference type="InterPro" id="IPR003593">
    <property type="entry name" value="AAA+_ATPase"/>
</dbReference>
<dbReference type="KEGG" id="ggr:HKW67_15935"/>
<dbReference type="InterPro" id="IPR001789">
    <property type="entry name" value="Sig_transdc_resp-reg_receiver"/>
</dbReference>
<proteinExistence type="predicted"/>
<dbReference type="CDD" id="cd00009">
    <property type="entry name" value="AAA"/>
    <property type="match status" value="1"/>
</dbReference>
<evidence type="ECO:0000256" key="5">
    <source>
        <dbReference type="PROSITE-ProRule" id="PRU00169"/>
    </source>
</evidence>
<dbReference type="InterPro" id="IPR027417">
    <property type="entry name" value="P-loop_NTPase"/>
</dbReference>
<dbReference type="Pfam" id="PF00072">
    <property type="entry name" value="Response_reg"/>
    <property type="match status" value="1"/>
</dbReference>
<dbReference type="Pfam" id="PF25601">
    <property type="entry name" value="AAA_lid_14"/>
    <property type="match status" value="1"/>
</dbReference>
<evidence type="ECO:0000259" key="7">
    <source>
        <dbReference type="PROSITE" id="PS50045"/>
    </source>
</evidence>
<accession>A0A6M4ITU8</accession>
<dbReference type="GO" id="GO:0000160">
    <property type="term" value="P:phosphorelay signal transduction system"/>
    <property type="evidence" value="ECO:0007669"/>
    <property type="project" value="InterPro"/>
</dbReference>
<keyword evidence="3" id="KW-0805">Transcription regulation</keyword>
<evidence type="ECO:0000256" key="4">
    <source>
        <dbReference type="ARBA" id="ARBA00023163"/>
    </source>
</evidence>
<feature type="domain" description="Response regulatory" evidence="8">
    <location>
        <begin position="5"/>
        <end position="124"/>
    </location>
</feature>
<dbReference type="SUPFAM" id="SSF52172">
    <property type="entry name" value="CheY-like"/>
    <property type="match status" value="1"/>
</dbReference>
<evidence type="ECO:0000259" key="8">
    <source>
        <dbReference type="PROSITE" id="PS50110"/>
    </source>
</evidence>
<keyword evidence="10" id="KW-1185">Reference proteome</keyword>
<dbReference type="PROSITE" id="PS50110">
    <property type="entry name" value="RESPONSE_REGULATORY"/>
    <property type="match status" value="1"/>
</dbReference>
<dbReference type="PANTHER" id="PTHR32071:SF122">
    <property type="entry name" value="SIGMA FACTOR"/>
    <property type="match status" value="1"/>
</dbReference>
<gene>
    <name evidence="9" type="ORF">HKW67_15935</name>
</gene>
<dbReference type="PRINTS" id="PR01590">
    <property type="entry name" value="HTHFIS"/>
</dbReference>
<dbReference type="GO" id="GO:0005524">
    <property type="term" value="F:ATP binding"/>
    <property type="evidence" value="ECO:0007669"/>
    <property type="project" value="UniProtKB-KW"/>
</dbReference>
<keyword evidence="1" id="KW-0547">Nucleotide-binding</keyword>
<dbReference type="Proteomes" id="UP000500938">
    <property type="component" value="Chromosome"/>
</dbReference>
<dbReference type="SMART" id="SM00382">
    <property type="entry name" value="AAA"/>
    <property type="match status" value="1"/>
</dbReference>
<dbReference type="AlphaFoldDB" id="A0A6M4ITU8"/>
<feature type="region of interest" description="Disordered" evidence="6">
    <location>
        <begin position="386"/>
        <end position="407"/>
    </location>
</feature>
<reference evidence="9 10" key="1">
    <citation type="submission" date="2020-05" db="EMBL/GenBank/DDBJ databases">
        <title>Complete genome sequence of Gemmatimonas greenlandica TET16.</title>
        <authorList>
            <person name="Zeng Y."/>
        </authorList>
    </citation>
    <scope>NUCLEOTIDE SEQUENCE [LARGE SCALE GENOMIC DNA]</scope>
    <source>
        <strain evidence="9 10">TET16</strain>
    </source>
</reference>
<evidence type="ECO:0000256" key="6">
    <source>
        <dbReference type="SAM" id="MobiDB-lite"/>
    </source>
</evidence>
<evidence type="ECO:0000256" key="3">
    <source>
        <dbReference type="ARBA" id="ARBA00023015"/>
    </source>
</evidence>
<protein>
    <submittedName>
        <fullName evidence="9">Sigma-54-dependent Fis family transcriptional regulator</fullName>
    </submittedName>
</protein>
<dbReference type="EMBL" id="CP053085">
    <property type="protein sequence ID" value="QJR36896.1"/>
    <property type="molecule type" value="Genomic_DNA"/>
</dbReference>
<dbReference type="GO" id="GO:0043565">
    <property type="term" value="F:sequence-specific DNA binding"/>
    <property type="evidence" value="ECO:0007669"/>
    <property type="project" value="InterPro"/>
</dbReference>
<dbReference type="InterPro" id="IPR002078">
    <property type="entry name" value="Sigma_54_int"/>
</dbReference>
<name>A0A6M4ITU8_9BACT</name>
<keyword evidence="4" id="KW-0804">Transcription</keyword>
<dbReference type="SUPFAM" id="SSF46689">
    <property type="entry name" value="Homeodomain-like"/>
    <property type="match status" value="1"/>
</dbReference>